<dbReference type="Proteomes" id="UP001217089">
    <property type="component" value="Unassembled WGS sequence"/>
</dbReference>
<accession>A0ABQ9FHI1</accession>
<dbReference type="PANTHER" id="PTHR46963">
    <property type="entry name" value="SIMILAR TO RIKEN CDNA E130308A19"/>
    <property type="match status" value="1"/>
</dbReference>
<evidence type="ECO:0000256" key="2">
    <source>
        <dbReference type="ARBA" id="ARBA00022553"/>
    </source>
</evidence>
<proteinExistence type="predicted"/>
<feature type="domain" description="ZMYM2-like/QRICH1 C-terminal" evidence="4">
    <location>
        <begin position="58"/>
        <end position="118"/>
    </location>
</feature>
<comment type="caution">
    <text evidence="5">The sequence shown here is derived from an EMBL/GenBank/DDBJ whole genome shotgun (WGS) entry which is preliminary data.</text>
</comment>
<keyword evidence="1" id="KW-1017">Isopeptide bond</keyword>
<evidence type="ECO:0000313" key="6">
    <source>
        <dbReference type="Proteomes" id="UP001217089"/>
    </source>
</evidence>
<sequence>MENPTSLINTMWWNNTTHFRLRSRKERVDMKWDGQEYLEYNERSTKTRTGQEVSRPFNPKMFSIPDEPRCPVKAFKAYRSQRPEAMKTPQSPFYLAVNTNRTKNENALWFANQNMGKTNSVQ</sequence>
<evidence type="ECO:0000256" key="1">
    <source>
        <dbReference type="ARBA" id="ARBA00022499"/>
    </source>
</evidence>
<dbReference type="InterPro" id="IPR042838">
    <property type="entry name" value="KIAA1958"/>
</dbReference>
<name>A0ABQ9FHI1_TEGGR</name>
<protein>
    <recommendedName>
        <fullName evidence="4">ZMYM2-like/QRICH1 C-terminal domain-containing protein</fullName>
    </recommendedName>
</protein>
<dbReference type="EMBL" id="JARBDR010000252">
    <property type="protein sequence ID" value="KAJ8316762.1"/>
    <property type="molecule type" value="Genomic_DNA"/>
</dbReference>
<dbReference type="Pfam" id="PF12012">
    <property type="entry name" value="DUF3504"/>
    <property type="match status" value="1"/>
</dbReference>
<evidence type="ECO:0000313" key="5">
    <source>
        <dbReference type="EMBL" id="KAJ8316762.1"/>
    </source>
</evidence>
<evidence type="ECO:0000256" key="3">
    <source>
        <dbReference type="ARBA" id="ARBA00022843"/>
    </source>
</evidence>
<gene>
    <name evidence="5" type="ORF">KUTeg_005708</name>
</gene>
<evidence type="ECO:0000259" key="4">
    <source>
        <dbReference type="Pfam" id="PF12012"/>
    </source>
</evidence>
<dbReference type="PANTHER" id="PTHR46963:SF2">
    <property type="match status" value="1"/>
</dbReference>
<keyword evidence="3" id="KW-0832">Ubl conjugation</keyword>
<reference evidence="5 6" key="1">
    <citation type="submission" date="2022-12" db="EMBL/GenBank/DDBJ databases">
        <title>Chromosome-level genome of Tegillarca granosa.</title>
        <authorList>
            <person name="Kim J."/>
        </authorList>
    </citation>
    <scope>NUCLEOTIDE SEQUENCE [LARGE SCALE GENOMIC DNA]</scope>
    <source>
        <strain evidence="5">Teg-2019</strain>
        <tissue evidence="5">Adductor muscle</tissue>
    </source>
</reference>
<keyword evidence="2" id="KW-0597">Phosphoprotein</keyword>
<dbReference type="InterPro" id="IPR021893">
    <property type="entry name" value="ZMYM2-like_C"/>
</dbReference>
<organism evidence="5 6">
    <name type="scientific">Tegillarca granosa</name>
    <name type="common">Malaysian cockle</name>
    <name type="synonym">Anadara granosa</name>
    <dbReference type="NCBI Taxonomy" id="220873"/>
    <lineage>
        <taxon>Eukaryota</taxon>
        <taxon>Metazoa</taxon>
        <taxon>Spiralia</taxon>
        <taxon>Lophotrochozoa</taxon>
        <taxon>Mollusca</taxon>
        <taxon>Bivalvia</taxon>
        <taxon>Autobranchia</taxon>
        <taxon>Pteriomorphia</taxon>
        <taxon>Arcoida</taxon>
        <taxon>Arcoidea</taxon>
        <taxon>Arcidae</taxon>
        <taxon>Tegillarca</taxon>
    </lineage>
</organism>
<keyword evidence="6" id="KW-1185">Reference proteome</keyword>